<accession>A0ABT4VFY5</accession>
<keyword evidence="3" id="KW-1185">Reference proteome</keyword>
<reference evidence="2 3" key="1">
    <citation type="submission" date="2023-01" db="EMBL/GenBank/DDBJ databases">
        <title>Description of Helicobacter ibis sp. nov. isolated from faecal droppings of black-faced ibis (Theristicus melanopis).</title>
        <authorList>
            <person name="Lopez-Cantillo M."/>
            <person name="Vidal-Veuthey B."/>
            <person name="Mella A."/>
            <person name="De La Haba R."/>
            <person name="Collado L."/>
        </authorList>
    </citation>
    <scope>NUCLEOTIDE SEQUENCE [LARGE SCALE GENOMIC DNA]</scope>
    <source>
        <strain evidence="2 3">A82</strain>
    </source>
</reference>
<keyword evidence="1" id="KW-1133">Transmembrane helix</keyword>
<keyword evidence="1" id="KW-0472">Membrane</keyword>
<proteinExistence type="predicted"/>
<feature type="transmembrane region" description="Helical" evidence="1">
    <location>
        <begin position="7"/>
        <end position="26"/>
    </location>
</feature>
<gene>
    <name evidence="2" type="ORF">PF021_08150</name>
</gene>
<name>A0ABT4VFY5_9HELI</name>
<dbReference type="RefSeq" id="WP_271021992.1">
    <property type="nucleotide sequence ID" value="NZ_JAQHXR010000007.1"/>
</dbReference>
<evidence type="ECO:0000313" key="2">
    <source>
        <dbReference type="EMBL" id="MDA3969631.1"/>
    </source>
</evidence>
<dbReference type="EMBL" id="JAQHXR010000007">
    <property type="protein sequence ID" value="MDA3969631.1"/>
    <property type="molecule type" value="Genomic_DNA"/>
</dbReference>
<organism evidence="2 3">
    <name type="scientific">Helicobacter ibis</name>
    <dbReference type="NCBI Taxonomy" id="2962633"/>
    <lineage>
        <taxon>Bacteria</taxon>
        <taxon>Pseudomonadati</taxon>
        <taxon>Campylobacterota</taxon>
        <taxon>Epsilonproteobacteria</taxon>
        <taxon>Campylobacterales</taxon>
        <taxon>Helicobacteraceae</taxon>
        <taxon>Helicobacter</taxon>
    </lineage>
</organism>
<protein>
    <recommendedName>
        <fullName evidence="4">Outer membrane protein</fullName>
    </recommendedName>
</protein>
<evidence type="ECO:0000313" key="3">
    <source>
        <dbReference type="Proteomes" id="UP001210261"/>
    </source>
</evidence>
<keyword evidence="1" id="KW-0812">Transmembrane</keyword>
<evidence type="ECO:0008006" key="4">
    <source>
        <dbReference type="Google" id="ProtNLM"/>
    </source>
</evidence>
<sequence length="836" mass="90507">MKILKIILYVVVLLLVMIIGVVAWLFSDSGNRFLKNKITEIANKEAPIGLEFTHFKLDFGSYAFVITDNADSKIALSGEFDIFLNTKAKLNAIVTDLSPYESLLGMKLNGGLSFNGDIVKDSSNIDVKAELLAFNSVINADVSMVDYKPSRLFVNSKDGINIASLLYFLNQKQYATGQILLNADMDISNLQAPSGGFNIASQAIRPNVALLESDFGVSLPKDAIKLAIQGEAKNSANGGIIVSNILASSSYLNIDSKGLTLSLNDNSTNGVINASLQKIKASGFSLKDKLGLALTLKSDKINNQQALISINVITNPILVHIEMPNYAPKNIVLSGENLSLKEILHFASLPYDAKGNINFGSTISNINTTNMSYKIQANVKSNIESLVFDELNLADNNYFNADINGDSKKIQANISSNLFDSKMEAKANLENYAPTFANINLKNLNLQKLAKLLNYNANGFLDANVNIDDFTKLNGKFDISSKQINITKSTLNSLSGMEFKKDISFKLDGSGKFNNGSGNGEIDINGDSIALSLNDIVADINSNTYGVNFKFHTPKVEDINPLKMNLNGKLSLSGKAGLRDNIPYASLQNNDFGTLNVDFENEKLKLVGENLDVKKLADFSGNGKIIKGGKLDMLANLDIKSKDMLKNLNGNVLLRGEKLELYSIDIDALANSFDSATNINLYDIGAMVVAGPLGFVATKGGSIGKNLGGMIEGKTAIRELNADFNLKNGVMHTSDVAFSTGKTRIAALGAINLNTESFQNFSIGLLDDKNCAKYEQKISGTLSNPKFEVTKSTIENALSVAASLFDKIKKGSGDILRKPKEQSNENCTPFYRGVVK</sequence>
<evidence type="ECO:0000256" key="1">
    <source>
        <dbReference type="SAM" id="Phobius"/>
    </source>
</evidence>
<dbReference type="Proteomes" id="UP001210261">
    <property type="component" value="Unassembled WGS sequence"/>
</dbReference>
<comment type="caution">
    <text evidence="2">The sequence shown here is derived from an EMBL/GenBank/DDBJ whole genome shotgun (WGS) entry which is preliminary data.</text>
</comment>